<gene>
    <name evidence="1" type="ORF">BT96DRAFT_924970</name>
</gene>
<dbReference type="EMBL" id="ML769607">
    <property type="protein sequence ID" value="KAE9392008.1"/>
    <property type="molecule type" value="Genomic_DNA"/>
</dbReference>
<evidence type="ECO:0000313" key="1">
    <source>
        <dbReference type="EMBL" id="KAE9392008.1"/>
    </source>
</evidence>
<proteinExistence type="predicted"/>
<organism evidence="1 2">
    <name type="scientific">Gymnopus androsaceus JB14</name>
    <dbReference type="NCBI Taxonomy" id="1447944"/>
    <lineage>
        <taxon>Eukaryota</taxon>
        <taxon>Fungi</taxon>
        <taxon>Dikarya</taxon>
        <taxon>Basidiomycota</taxon>
        <taxon>Agaricomycotina</taxon>
        <taxon>Agaricomycetes</taxon>
        <taxon>Agaricomycetidae</taxon>
        <taxon>Agaricales</taxon>
        <taxon>Marasmiineae</taxon>
        <taxon>Omphalotaceae</taxon>
        <taxon>Gymnopus</taxon>
    </lineage>
</organism>
<evidence type="ECO:0000313" key="2">
    <source>
        <dbReference type="Proteomes" id="UP000799118"/>
    </source>
</evidence>
<protein>
    <submittedName>
        <fullName evidence="1">Uncharacterized protein</fullName>
    </submittedName>
</protein>
<sequence>MYFKFLSTKLLLHHVSPLLFAFSVCAMCLSHGQGFFFLAVIEVYTGSTGLRNIVTKDIKGRNRTGARSFQANHCRMRKYNGMTTFQRIRDIYGTV</sequence>
<accession>A0A6A4H2W5</accession>
<feature type="non-terminal residue" evidence="1">
    <location>
        <position position="95"/>
    </location>
</feature>
<dbReference type="Proteomes" id="UP000799118">
    <property type="component" value="Unassembled WGS sequence"/>
</dbReference>
<dbReference type="AlphaFoldDB" id="A0A6A4H2W5"/>
<reference evidence="1" key="1">
    <citation type="journal article" date="2019" name="Environ. Microbiol.">
        <title>Fungal ecological strategies reflected in gene transcription - a case study of two litter decomposers.</title>
        <authorList>
            <person name="Barbi F."/>
            <person name="Kohler A."/>
            <person name="Barry K."/>
            <person name="Baskaran P."/>
            <person name="Daum C."/>
            <person name="Fauchery L."/>
            <person name="Ihrmark K."/>
            <person name="Kuo A."/>
            <person name="LaButti K."/>
            <person name="Lipzen A."/>
            <person name="Morin E."/>
            <person name="Grigoriev I.V."/>
            <person name="Henrissat B."/>
            <person name="Lindahl B."/>
            <person name="Martin F."/>
        </authorList>
    </citation>
    <scope>NUCLEOTIDE SEQUENCE</scope>
    <source>
        <strain evidence="1">JB14</strain>
    </source>
</reference>
<name>A0A6A4H2W5_9AGAR</name>
<keyword evidence="2" id="KW-1185">Reference proteome</keyword>